<dbReference type="EC" id="5.6.2.3" evidence="1"/>
<evidence type="ECO:0000256" key="1">
    <source>
        <dbReference type="RuleBase" id="RU363044"/>
    </source>
</evidence>
<name>S8DVV8_FOMSC</name>
<dbReference type="GO" id="GO:0000723">
    <property type="term" value="P:telomere maintenance"/>
    <property type="evidence" value="ECO:0007669"/>
    <property type="project" value="InterPro"/>
</dbReference>
<dbReference type="GO" id="GO:0016887">
    <property type="term" value="F:ATP hydrolysis activity"/>
    <property type="evidence" value="ECO:0007669"/>
    <property type="project" value="RHEA"/>
</dbReference>
<dbReference type="STRING" id="743788.S8DVV8"/>
<dbReference type="OrthoDB" id="432234at2759"/>
<feature type="non-terminal residue" evidence="3">
    <location>
        <position position="137"/>
    </location>
</feature>
<keyword evidence="1" id="KW-0233">DNA recombination</keyword>
<dbReference type="PANTHER" id="PTHR47642">
    <property type="entry name" value="ATP-DEPENDENT DNA HELICASE"/>
    <property type="match status" value="1"/>
</dbReference>
<dbReference type="InterPro" id="IPR027417">
    <property type="entry name" value="P-loop_NTPase"/>
</dbReference>
<dbReference type="EMBL" id="KE504184">
    <property type="protein sequence ID" value="EPS96742.1"/>
    <property type="molecule type" value="Genomic_DNA"/>
</dbReference>
<evidence type="ECO:0000313" key="4">
    <source>
        <dbReference type="Proteomes" id="UP000015241"/>
    </source>
</evidence>
<keyword evidence="1" id="KW-0347">Helicase</keyword>
<comment type="catalytic activity">
    <reaction evidence="1">
        <text>ATP + H2O = ADP + phosphate + H(+)</text>
        <dbReference type="Rhea" id="RHEA:13065"/>
        <dbReference type="ChEBI" id="CHEBI:15377"/>
        <dbReference type="ChEBI" id="CHEBI:15378"/>
        <dbReference type="ChEBI" id="CHEBI:30616"/>
        <dbReference type="ChEBI" id="CHEBI:43474"/>
        <dbReference type="ChEBI" id="CHEBI:456216"/>
        <dbReference type="EC" id="5.6.2.3"/>
    </reaction>
</comment>
<keyword evidence="4" id="KW-1185">Reference proteome</keyword>
<dbReference type="HOGENOM" id="CLU_001613_2_2_1"/>
<evidence type="ECO:0000313" key="3">
    <source>
        <dbReference type="EMBL" id="EPS96742.1"/>
    </source>
</evidence>
<comment type="similarity">
    <text evidence="1">Belongs to the helicase family.</text>
</comment>
<dbReference type="InterPro" id="IPR010285">
    <property type="entry name" value="DNA_helicase_pif1-like_DEAD"/>
</dbReference>
<keyword evidence="1" id="KW-0378">Hydrolase</keyword>
<dbReference type="GO" id="GO:0006281">
    <property type="term" value="P:DNA repair"/>
    <property type="evidence" value="ECO:0007669"/>
    <property type="project" value="UniProtKB-KW"/>
</dbReference>
<dbReference type="InterPro" id="IPR051055">
    <property type="entry name" value="PIF1_helicase"/>
</dbReference>
<sequence>MHNIATEHTLNKEQLLAFGLVARHLHHHERKPLRMYLGGIGGTGKSTVVRALTQFLTERGEAHRFLVLAPTGSAACNIDGQTYHSALGIRRSSAEGGSSLQTALAKLRGCLQGVDLIFIDEVSMISCSDLYTISVQL</sequence>
<evidence type="ECO:0000259" key="2">
    <source>
        <dbReference type="Pfam" id="PF05970"/>
    </source>
</evidence>
<dbReference type="GO" id="GO:0043139">
    <property type="term" value="F:5'-3' DNA helicase activity"/>
    <property type="evidence" value="ECO:0007669"/>
    <property type="project" value="UniProtKB-EC"/>
</dbReference>
<dbReference type="GO" id="GO:0005524">
    <property type="term" value="F:ATP binding"/>
    <property type="evidence" value="ECO:0007669"/>
    <property type="project" value="UniProtKB-KW"/>
</dbReference>
<protein>
    <recommendedName>
        <fullName evidence="1">ATP-dependent DNA helicase</fullName>
        <ecNumber evidence="1">5.6.2.3</ecNumber>
    </recommendedName>
</protein>
<dbReference type="InParanoid" id="S8DVV8"/>
<comment type="cofactor">
    <cofactor evidence="1">
        <name>Mg(2+)</name>
        <dbReference type="ChEBI" id="CHEBI:18420"/>
    </cofactor>
</comment>
<dbReference type="Gene3D" id="3.40.50.300">
    <property type="entry name" value="P-loop containing nucleotide triphosphate hydrolases"/>
    <property type="match status" value="1"/>
</dbReference>
<gene>
    <name evidence="3" type="ORF">FOMPIDRAFT_1129792</name>
</gene>
<proteinExistence type="inferred from homology"/>
<keyword evidence="1" id="KW-0547">Nucleotide-binding</keyword>
<dbReference type="eggNOG" id="KOG0987">
    <property type="taxonomic scope" value="Eukaryota"/>
</dbReference>
<dbReference type="GO" id="GO:0006310">
    <property type="term" value="P:DNA recombination"/>
    <property type="evidence" value="ECO:0007669"/>
    <property type="project" value="UniProtKB-KW"/>
</dbReference>
<dbReference type="AlphaFoldDB" id="S8DVV8"/>
<reference evidence="3 4" key="1">
    <citation type="journal article" date="2012" name="Science">
        <title>The Paleozoic origin of enzymatic lignin decomposition reconstructed from 31 fungal genomes.</title>
        <authorList>
            <person name="Floudas D."/>
            <person name="Binder M."/>
            <person name="Riley R."/>
            <person name="Barry K."/>
            <person name="Blanchette R.A."/>
            <person name="Henrissat B."/>
            <person name="Martinez A.T."/>
            <person name="Otillar R."/>
            <person name="Spatafora J.W."/>
            <person name="Yadav J.S."/>
            <person name="Aerts A."/>
            <person name="Benoit I."/>
            <person name="Boyd A."/>
            <person name="Carlson A."/>
            <person name="Copeland A."/>
            <person name="Coutinho P.M."/>
            <person name="de Vries R.P."/>
            <person name="Ferreira P."/>
            <person name="Findley K."/>
            <person name="Foster B."/>
            <person name="Gaskell J."/>
            <person name="Glotzer D."/>
            <person name="Gorecki P."/>
            <person name="Heitman J."/>
            <person name="Hesse C."/>
            <person name="Hori C."/>
            <person name="Igarashi K."/>
            <person name="Jurgens J.A."/>
            <person name="Kallen N."/>
            <person name="Kersten P."/>
            <person name="Kohler A."/>
            <person name="Kuees U."/>
            <person name="Kumar T.K.A."/>
            <person name="Kuo A."/>
            <person name="LaButti K."/>
            <person name="Larrondo L.F."/>
            <person name="Lindquist E."/>
            <person name="Ling A."/>
            <person name="Lombard V."/>
            <person name="Lucas S."/>
            <person name="Lundell T."/>
            <person name="Martin R."/>
            <person name="McLaughlin D.J."/>
            <person name="Morgenstern I."/>
            <person name="Morin E."/>
            <person name="Murat C."/>
            <person name="Nagy L.G."/>
            <person name="Nolan M."/>
            <person name="Ohm R.A."/>
            <person name="Patyshakuliyeva A."/>
            <person name="Rokas A."/>
            <person name="Ruiz-Duenas F.J."/>
            <person name="Sabat G."/>
            <person name="Salamov A."/>
            <person name="Samejima M."/>
            <person name="Schmutz J."/>
            <person name="Slot J.C."/>
            <person name="St John F."/>
            <person name="Stenlid J."/>
            <person name="Sun H."/>
            <person name="Sun S."/>
            <person name="Syed K."/>
            <person name="Tsang A."/>
            <person name="Wiebenga A."/>
            <person name="Young D."/>
            <person name="Pisabarro A."/>
            <person name="Eastwood D.C."/>
            <person name="Martin F."/>
            <person name="Cullen D."/>
            <person name="Grigoriev I.V."/>
            <person name="Hibbett D.S."/>
        </authorList>
    </citation>
    <scope>NUCLEOTIDE SEQUENCE</scope>
    <source>
        <strain evidence="4">FP-58527</strain>
    </source>
</reference>
<keyword evidence="1" id="KW-0227">DNA damage</keyword>
<organism evidence="3 4">
    <name type="scientific">Fomitopsis schrenkii</name>
    <name type="common">Brown rot fungus</name>
    <dbReference type="NCBI Taxonomy" id="2126942"/>
    <lineage>
        <taxon>Eukaryota</taxon>
        <taxon>Fungi</taxon>
        <taxon>Dikarya</taxon>
        <taxon>Basidiomycota</taxon>
        <taxon>Agaricomycotina</taxon>
        <taxon>Agaricomycetes</taxon>
        <taxon>Polyporales</taxon>
        <taxon>Fomitopsis</taxon>
    </lineage>
</organism>
<dbReference type="SUPFAM" id="SSF52540">
    <property type="entry name" value="P-loop containing nucleoside triphosphate hydrolases"/>
    <property type="match status" value="1"/>
</dbReference>
<keyword evidence="1" id="KW-0234">DNA repair</keyword>
<dbReference type="Pfam" id="PF05970">
    <property type="entry name" value="PIF1"/>
    <property type="match status" value="1"/>
</dbReference>
<dbReference type="Proteomes" id="UP000015241">
    <property type="component" value="Unassembled WGS sequence"/>
</dbReference>
<dbReference type="PANTHER" id="PTHR47642:SF5">
    <property type="entry name" value="ATP-DEPENDENT DNA HELICASE"/>
    <property type="match status" value="1"/>
</dbReference>
<keyword evidence="1" id="KW-0067">ATP-binding</keyword>
<feature type="domain" description="DNA helicase Pif1-like DEAD-box helicase" evidence="2">
    <location>
        <begin position="10"/>
        <end position="126"/>
    </location>
</feature>
<accession>S8DVV8</accession>